<keyword evidence="1" id="KW-0472">Membrane</keyword>
<evidence type="ECO:0000313" key="2">
    <source>
        <dbReference type="EMBL" id="KAF2829535.1"/>
    </source>
</evidence>
<protein>
    <submittedName>
        <fullName evidence="2">Uncharacterized protein</fullName>
    </submittedName>
</protein>
<feature type="transmembrane region" description="Helical" evidence="1">
    <location>
        <begin position="90"/>
        <end position="111"/>
    </location>
</feature>
<dbReference type="Proteomes" id="UP000799424">
    <property type="component" value="Unassembled WGS sequence"/>
</dbReference>
<name>A0A6A7AA93_9PLEO</name>
<organism evidence="2 3">
    <name type="scientific">Ophiobolus disseminans</name>
    <dbReference type="NCBI Taxonomy" id="1469910"/>
    <lineage>
        <taxon>Eukaryota</taxon>
        <taxon>Fungi</taxon>
        <taxon>Dikarya</taxon>
        <taxon>Ascomycota</taxon>
        <taxon>Pezizomycotina</taxon>
        <taxon>Dothideomycetes</taxon>
        <taxon>Pleosporomycetidae</taxon>
        <taxon>Pleosporales</taxon>
        <taxon>Pleosporineae</taxon>
        <taxon>Phaeosphaeriaceae</taxon>
        <taxon>Ophiobolus</taxon>
    </lineage>
</organism>
<proteinExistence type="predicted"/>
<dbReference type="AlphaFoldDB" id="A0A6A7AA93"/>
<sequence>MSRDRNTHMLALADASYIPKFLLPMPHHLQYLILTDDDLRLPLYRLLLPTLGDVWCRSMILWREIRRGEIYFEDDDDIDSMLRATIRMHFLYSVWWRLSLVMLLVLGMLWLCLRFS</sequence>
<reference evidence="2" key="1">
    <citation type="journal article" date="2020" name="Stud. Mycol.">
        <title>101 Dothideomycetes genomes: a test case for predicting lifestyles and emergence of pathogens.</title>
        <authorList>
            <person name="Haridas S."/>
            <person name="Albert R."/>
            <person name="Binder M."/>
            <person name="Bloem J."/>
            <person name="Labutti K."/>
            <person name="Salamov A."/>
            <person name="Andreopoulos B."/>
            <person name="Baker S."/>
            <person name="Barry K."/>
            <person name="Bills G."/>
            <person name="Bluhm B."/>
            <person name="Cannon C."/>
            <person name="Castanera R."/>
            <person name="Culley D."/>
            <person name="Daum C."/>
            <person name="Ezra D."/>
            <person name="Gonzalez J."/>
            <person name="Henrissat B."/>
            <person name="Kuo A."/>
            <person name="Liang C."/>
            <person name="Lipzen A."/>
            <person name="Lutzoni F."/>
            <person name="Magnuson J."/>
            <person name="Mondo S."/>
            <person name="Nolan M."/>
            <person name="Ohm R."/>
            <person name="Pangilinan J."/>
            <person name="Park H.-J."/>
            <person name="Ramirez L."/>
            <person name="Alfaro M."/>
            <person name="Sun H."/>
            <person name="Tritt A."/>
            <person name="Yoshinaga Y."/>
            <person name="Zwiers L.-H."/>
            <person name="Turgeon B."/>
            <person name="Goodwin S."/>
            <person name="Spatafora J."/>
            <person name="Crous P."/>
            <person name="Grigoriev I."/>
        </authorList>
    </citation>
    <scope>NUCLEOTIDE SEQUENCE</scope>
    <source>
        <strain evidence="2">CBS 113818</strain>
    </source>
</reference>
<keyword evidence="1" id="KW-1133">Transmembrane helix</keyword>
<accession>A0A6A7AA93</accession>
<evidence type="ECO:0000256" key="1">
    <source>
        <dbReference type="SAM" id="Phobius"/>
    </source>
</evidence>
<keyword evidence="3" id="KW-1185">Reference proteome</keyword>
<evidence type="ECO:0000313" key="3">
    <source>
        <dbReference type="Proteomes" id="UP000799424"/>
    </source>
</evidence>
<gene>
    <name evidence="2" type="ORF">CC86DRAFT_368533</name>
</gene>
<keyword evidence="1" id="KW-0812">Transmembrane</keyword>
<dbReference type="EMBL" id="MU006221">
    <property type="protein sequence ID" value="KAF2829535.1"/>
    <property type="molecule type" value="Genomic_DNA"/>
</dbReference>